<accession>A0A2W5PYQ2</accession>
<proteinExistence type="predicted"/>
<name>A0A2W5PYQ2_9BACT</name>
<evidence type="ECO:0000313" key="1">
    <source>
        <dbReference type="EMBL" id="PZQ44190.1"/>
    </source>
</evidence>
<sequence>MKYTVIENGQETASFNEDCLVKMAMDSAMLKGMNSLSMDGGKHVTEVRFNEDRKFLKISFEIGNFEN</sequence>
<comment type="caution">
    <text evidence="1">The sequence shown here is derived from an EMBL/GenBank/DDBJ whole genome shotgun (WGS) entry which is preliminary data.</text>
</comment>
<protein>
    <submittedName>
        <fullName evidence="1">Uncharacterized protein</fullName>
    </submittedName>
</protein>
<evidence type="ECO:0000313" key="2">
    <source>
        <dbReference type="Proteomes" id="UP000249417"/>
    </source>
</evidence>
<gene>
    <name evidence="1" type="ORF">DI551_10620</name>
</gene>
<organism evidence="1 2">
    <name type="scientific">Micavibrio aeruginosavorus</name>
    <dbReference type="NCBI Taxonomy" id="349221"/>
    <lineage>
        <taxon>Bacteria</taxon>
        <taxon>Pseudomonadati</taxon>
        <taxon>Bdellovibrionota</taxon>
        <taxon>Bdellovibrionia</taxon>
        <taxon>Bdellovibrionales</taxon>
        <taxon>Pseudobdellovibrionaceae</taxon>
        <taxon>Micavibrio</taxon>
    </lineage>
</organism>
<dbReference type="AlphaFoldDB" id="A0A2W5PYQ2"/>
<dbReference type="EMBL" id="QFQB01000105">
    <property type="protein sequence ID" value="PZQ44190.1"/>
    <property type="molecule type" value="Genomic_DNA"/>
</dbReference>
<dbReference type="Proteomes" id="UP000249417">
    <property type="component" value="Unassembled WGS sequence"/>
</dbReference>
<reference evidence="1 2" key="1">
    <citation type="submission" date="2017-08" db="EMBL/GenBank/DDBJ databases">
        <title>Infants hospitalized years apart are colonized by the same room-sourced microbial strains.</title>
        <authorList>
            <person name="Brooks B."/>
            <person name="Olm M.R."/>
            <person name="Firek B.A."/>
            <person name="Baker R."/>
            <person name="Thomas B.C."/>
            <person name="Morowitz M.J."/>
            <person name="Banfield J.F."/>
        </authorList>
    </citation>
    <scope>NUCLEOTIDE SEQUENCE [LARGE SCALE GENOMIC DNA]</scope>
    <source>
        <strain evidence="1">S2_005_002_R2_29</strain>
    </source>
</reference>